<dbReference type="InterPro" id="IPR036390">
    <property type="entry name" value="WH_DNA-bd_sf"/>
</dbReference>
<evidence type="ECO:0000313" key="1">
    <source>
        <dbReference type="EMBL" id="MCW3806147.1"/>
    </source>
</evidence>
<organism evidence="1 2">
    <name type="scientific">Plebeiibacterium marinum</name>
    <dbReference type="NCBI Taxonomy" id="2992111"/>
    <lineage>
        <taxon>Bacteria</taxon>
        <taxon>Pseudomonadati</taxon>
        <taxon>Bacteroidota</taxon>
        <taxon>Bacteroidia</taxon>
        <taxon>Marinilabiliales</taxon>
        <taxon>Marinilabiliaceae</taxon>
        <taxon>Plebeiibacterium</taxon>
    </lineage>
</organism>
<gene>
    <name evidence="1" type="ORF">OM074_10970</name>
</gene>
<comment type="caution">
    <text evidence="1">The sequence shown here is derived from an EMBL/GenBank/DDBJ whole genome shotgun (WGS) entry which is preliminary data.</text>
</comment>
<proteinExistence type="predicted"/>
<evidence type="ECO:0000313" key="2">
    <source>
        <dbReference type="Proteomes" id="UP001207408"/>
    </source>
</evidence>
<keyword evidence="2" id="KW-1185">Reference proteome</keyword>
<reference evidence="1" key="1">
    <citation type="submission" date="2022-10" db="EMBL/GenBank/DDBJ databases">
        <authorList>
            <person name="Yu W.X."/>
        </authorList>
    </citation>
    <scope>NUCLEOTIDE SEQUENCE</scope>
    <source>
        <strain evidence="1">D04</strain>
    </source>
</reference>
<dbReference type="EMBL" id="JAPDPI010000020">
    <property type="protein sequence ID" value="MCW3806147.1"/>
    <property type="molecule type" value="Genomic_DNA"/>
</dbReference>
<protein>
    <submittedName>
        <fullName evidence="1">Uncharacterized protein</fullName>
    </submittedName>
</protein>
<dbReference type="AlphaFoldDB" id="A0AAE3MFK6"/>
<accession>A0AAE3MFK6</accession>
<dbReference type="RefSeq" id="WP_301199519.1">
    <property type="nucleotide sequence ID" value="NZ_JAPDPI010000020.1"/>
</dbReference>
<name>A0AAE3MFK6_9BACT</name>
<sequence>MIQKRNRQYTEEKVIELLASKGECLYGDIIKELNLSYSVGQEVIFSLITKGLIQHCDKSSKLELKLENIR</sequence>
<dbReference type="Proteomes" id="UP001207408">
    <property type="component" value="Unassembled WGS sequence"/>
</dbReference>
<dbReference type="SUPFAM" id="SSF46785">
    <property type="entry name" value="Winged helix' DNA-binding domain"/>
    <property type="match status" value="1"/>
</dbReference>